<dbReference type="EMBL" id="FUXX01000033">
    <property type="protein sequence ID" value="SKA66057.1"/>
    <property type="molecule type" value="Genomic_DNA"/>
</dbReference>
<dbReference type="Gene3D" id="2.40.30.10">
    <property type="entry name" value="Translation factors"/>
    <property type="match status" value="1"/>
</dbReference>
<dbReference type="AlphaFoldDB" id="A0A1T4VM97"/>
<dbReference type="InterPro" id="IPR051454">
    <property type="entry name" value="RNA/ubiquinone_mod_enzymes"/>
</dbReference>
<sequence>MSIIKKPELLAPAGSLKHLEMALAFGADAVYAGVPKWSLRVRGNGFIREDFIKGIELAHSQGKKVHAVLNIIPHVRRVAAFERIVDEMAQLKPDAFIMADPGLIDIVRNRYPDIPIHLSVQANTVNAGSVKFWQKVGLTRCILARELSLTEIEMIKQECPDMEIEVFAHGALCIAVSGRCLISGMLSHRDANIGACNNACRYGFKVRNVHSATADDVTTFEADDGTILSAELEESMHHPGEWMRMEEDLNGSYLMNSKDLCTLPVLKKLIEIGVDSLKIEGRSRSPFYSAAISRAYRLAIDAICEGKEIPEESFTIVNSIPSRGYTTALLEPHRPDKTQDYETNSPNPGNWQICGDIKTQDADGTLHIDVKNRFEKNSKIALFTPQGMIPLDGASLANERDGKALDVAPGTGWSVTLKHKDKVDISKAVMLRIDN</sequence>
<reference evidence="6" key="1">
    <citation type="submission" date="2017-02" db="EMBL/GenBank/DDBJ databases">
        <authorList>
            <person name="Varghese N."/>
            <person name="Submissions S."/>
        </authorList>
    </citation>
    <scope>NUCLEOTIDE SEQUENCE [LARGE SCALE GENOMIC DNA]</scope>
    <source>
        <strain evidence="6">DSM 3072</strain>
    </source>
</reference>
<accession>A0A1T4VM97</accession>
<evidence type="ECO:0000259" key="4">
    <source>
        <dbReference type="Pfam" id="PF16325"/>
    </source>
</evidence>
<evidence type="ECO:0000256" key="1">
    <source>
        <dbReference type="ARBA" id="ARBA00022670"/>
    </source>
</evidence>
<evidence type="ECO:0000313" key="5">
    <source>
        <dbReference type="EMBL" id="SKA66057.1"/>
    </source>
</evidence>
<dbReference type="PANTHER" id="PTHR30217">
    <property type="entry name" value="PEPTIDASE U32 FAMILY"/>
    <property type="match status" value="1"/>
</dbReference>
<keyword evidence="1 5" id="KW-0645">Protease</keyword>
<protein>
    <submittedName>
        <fullName evidence="5">Putative protease</fullName>
    </submittedName>
</protein>
<gene>
    <name evidence="5" type="ORF">SAMN02745213_01753</name>
</gene>
<dbReference type="Pfam" id="PF01136">
    <property type="entry name" value="Peptidase_U32"/>
    <property type="match status" value="1"/>
</dbReference>
<dbReference type="GO" id="GO:0006508">
    <property type="term" value="P:proteolysis"/>
    <property type="evidence" value="ECO:0007669"/>
    <property type="project" value="UniProtKB-KW"/>
</dbReference>
<proteinExistence type="inferred from homology"/>
<dbReference type="InterPro" id="IPR032525">
    <property type="entry name" value="Peptidase_U32_C"/>
</dbReference>
<dbReference type="PANTHER" id="PTHR30217:SF6">
    <property type="entry name" value="TRNA HYDROXYLATION PROTEIN P"/>
    <property type="match status" value="1"/>
</dbReference>
<dbReference type="GO" id="GO:0008233">
    <property type="term" value="F:peptidase activity"/>
    <property type="evidence" value="ECO:0007669"/>
    <property type="project" value="UniProtKB-KW"/>
</dbReference>
<dbReference type="Proteomes" id="UP000242432">
    <property type="component" value="Unassembled WGS sequence"/>
</dbReference>
<evidence type="ECO:0000256" key="2">
    <source>
        <dbReference type="ARBA" id="ARBA00022801"/>
    </source>
</evidence>
<dbReference type="RefSeq" id="WP_078929133.1">
    <property type="nucleotide sequence ID" value="NZ_FUXX01000033.1"/>
</dbReference>
<dbReference type="Pfam" id="PF16325">
    <property type="entry name" value="Peptidase_U32_C"/>
    <property type="match status" value="1"/>
</dbReference>
<dbReference type="PROSITE" id="PS01276">
    <property type="entry name" value="PEPTIDASE_U32"/>
    <property type="match status" value="1"/>
</dbReference>
<keyword evidence="6" id="KW-1185">Reference proteome</keyword>
<name>A0A1T4VM97_9GAMM</name>
<evidence type="ECO:0000256" key="3">
    <source>
        <dbReference type="ARBA" id="ARBA00038374"/>
    </source>
</evidence>
<dbReference type="InterPro" id="IPR001539">
    <property type="entry name" value="Peptidase_U32"/>
</dbReference>
<keyword evidence="2" id="KW-0378">Hydrolase</keyword>
<feature type="domain" description="Peptidase family U32 C-terminal" evidence="4">
    <location>
        <begin position="350"/>
        <end position="432"/>
    </location>
</feature>
<dbReference type="STRING" id="83771.SAMN02910357_02187"/>
<evidence type="ECO:0000313" key="6">
    <source>
        <dbReference type="Proteomes" id="UP000242432"/>
    </source>
</evidence>
<organism evidence="5 6">
    <name type="scientific">Succinivibrio dextrinosolvens DSM 3072</name>
    <dbReference type="NCBI Taxonomy" id="1123324"/>
    <lineage>
        <taxon>Bacteria</taxon>
        <taxon>Pseudomonadati</taxon>
        <taxon>Pseudomonadota</taxon>
        <taxon>Gammaproteobacteria</taxon>
        <taxon>Aeromonadales</taxon>
        <taxon>Succinivibrionaceae</taxon>
        <taxon>Succinivibrio</taxon>
    </lineage>
</organism>
<comment type="similarity">
    <text evidence="3">Belongs to the peptidase U32 family.</text>
</comment>